<keyword evidence="3" id="KW-1185">Reference proteome</keyword>
<accession>A0AA90TXM7</accession>
<evidence type="ECO:0000313" key="2">
    <source>
        <dbReference type="EMBL" id="MDR6221787.1"/>
    </source>
</evidence>
<keyword evidence="1" id="KW-0233">DNA recombination</keyword>
<dbReference type="InterPro" id="IPR011010">
    <property type="entry name" value="DNA_brk_join_enz"/>
</dbReference>
<dbReference type="Gene3D" id="1.10.443.10">
    <property type="entry name" value="Intergrase catalytic core"/>
    <property type="match status" value="1"/>
</dbReference>
<proteinExistence type="predicted"/>
<evidence type="ECO:0000256" key="1">
    <source>
        <dbReference type="ARBA" id="ARBA00023172"/>
    </source>
</evidence>
<dbReference type="GO" id="GO:0003677">
    <property type="term" value="F:DNA binding"/>
    <property type="evidence" value="ECO:0007669"/>
    <property type="project" value="InterPro"/>
</dbReference>
<protein>
    <recommendedName>
        <fullName evidence="4">Tyr recombinase domain-containing protein</fullName>
    </recommendedName>
</protein>
<dbReference type="Proteomes" id="UP001185015">
    <property type="component" value="Unassembled WGS sequence"/>
</dbReference>
<dbReference type="AlphaFoldDB" id="A0AA90TXM7"/>
<evidence type="ECO:0008006" key="4">
    <source>
        <dbReference type="Google" id="ProtNLM"/>
    </source>
</evidence>
<dbReference type="RefSeq" id="WP_309738965.1">
    <property type="nucleotide sequence ID" value="NZ_JAVDQI010000001.1"/>
</dbReference>
<comment type="caution">
    <text evidence="2">The sequence shown here is derived from an EMBL/GenBank/DDBJ whole genome shotgun (WGS) entry which is preliminary data.</text>
</comment>
<reference evidence="2 3" key="1">
    <citation type="submission" date="2023-07" db="EMBL/GenBank/DDBJ databases">
        <title>Genomic Encyclopedia of Type Strains, Phase IV (KMG-IV): sequencing the most valuable type-strain genomes for metagenomic binning, comparative biology and taxonomic classification.</title>
        <authorList>
            <person name="Goeker M."/>
        </authorList>
    </citation>
    <scope>NUCLEOTIDE SEQUENCE [LARGE SCALE GENOMIC DNA]</scope>
    <source>
        <strain evidence="2 3">DSM 17273</strain>
    </source>
</reference>
<gene>
    <name evidence="2" type="ORF">J2750_000219</name>
</gene>
<sequence>MILRRLAQSPGINKRIHPHLFRHSRATELANHLTQAQMESHLGCIYSSMMPATYIHLSGVQVDDALLKMHGLKQDNPIPILSYQVCARCKHKNGATSDFCAQCGAALRVETAISMDEKREELMLKLMGLVENDPNIARILNGDL</sequence>
<dbReference type="GO" id="GO:0006310">
    <property type="term" value="P:DNA recombination"/>
    <property type="evidence" value="ECO:0007669"/>
    <property type="project" value="UniProtKB-KW"/>
</dbReference>
<dbReference type="GO" id="GO:0015074">
    <property type="term" value="P:DNA integration"/>
    <property type="evidence" value="ECO:0007669"/>
    <property type="project" value="InterPro"/>
</dbReference>
<dbReference type="InterPro" id="IPR013762">
    <property type="entry name" value="Integrase-like_cat_sf"/>
</dbReference>
<dbReference type="EMBL" id="JAVDQI010000001">
    <property type="protein sequence ID" value="MDR6221787.1"/>
    <property type="molecule type" value="Genomic_DNA"/>
</dbReference>
<dbReference type="SUPFAM" id="SSF56349">
    <property type="entry name" value="DNA breaking-rejoining enzymes"/>
    <property type="match status" value="1"/>
</dbReference>
<evidence type="ECO:0000313" key="3">
    <source>
        <dbReference type="Proteomes" id="UP001185015"/>
    </source>
</evidence>
<organism evidence="2 3">
    <name type="scientific">Methanococcoides alaskense</name>
    <dbReference type="NCBI Taxonomy" id="325778"/>
    <lineage>
        <taxon>Archaea</taxon>
        <taxon>Methanobacteriati</taxon>
        <taxon>Methanobacteriota</taxon>
        <taxon>Stenosarchaea group</taxon>
        <taxon>Methanomicrobia</taxon>
        <taxon>Methanosarcinales</taxon>
        <taxon>Methanosarcinaceae</taxon>
        <taxon>Methanococcoides</taxon>
    </lineage>
</organism>
<name>A0AA90TXM7_9EURY</name>